<dbReference type="InterPro" id="IPR053187">
    <property type="entry name" value="Notoamide_regulator"/>
</dbReference>
<dbReference type="AlphaFoldDB" id="A0A136II43"/>
<feature type="compositionally biased region" description="Basic and acidic residues" evidence="2">
    <location>
        <begin position="1"/>
        <end position="11"/>
    </location>
</feature>
<dbReference type="InterPro" id="IPR001138">
    <property type="entry name" value="Zn2Cys6_DnaBD"/>
</dbReference>
<dbReference type="PANTHER" id="PTHR47256">
    <property type="entry name" value="ZN(II)2CYS6 TRANSCRIPTION FACTOR (EUROFUNG)-RELATED"/>
    <property type="match status" value="1"/>
</dbReference>
<name>A0A136II43_9PEZI</name>
<evidence type="ECO:0000256" key="1">
    <source>
        <dbReference type="ARBA" id="ARBA00023242"/>
    </source>
</evidence>
<dbReference type="Gene3D" id="4.10.240.10">
    <property type="entry name" value="Zn(2)-C6 fungal-type DNA-binding domain"/>
    <property type="match status" value="1"/>
</dbReference>
<dbReference type="PANTHER" id="PTHR47256:SF1">
    <property type="entry name" value="ZN(II)2CYS6 TRANSCRIPTION FACTOR (EUROFUNG)"/>
    <property type="match status" value="1"/>
</dbReference>
<protein>
    <recommendedName>
        <fullName evidence="3">Zn(2)-C6 fungal-type domain-containing protein</fullName>
    </recommendedName>
</protein>
<dbReference type="PROSITE" id="PS50048">
    <property type="entry name" value="ZN2_CY6_FUNGAL_2"/>
    <property type="match status" value="1"/>
</dbReference>
<proteinExistence type="predicted"/>
<feature type="compositionally biased region" description="Polar residues" evidence="2">
    <location>
        <begin position="29"/>
        <end position="38"/>
    </location>
</feature>
<accession>A0A136II43</accession>
<evidence type="ECO:0000313" key="5">
    <source>
        <dbReference type="Proteomes" id="UP000070501"/>
    </source>
</evidence>
<keyword evidence="5" id="KW-1185">Reference proteome</keyword>
<evidence type="ECO:0000256" key="2">
    <source>
        <dbReference type="SAM" id="MobiDB-lite"/>
    </source>
</evidence>
<dbReference type="InterPro" id="IPR036864">
    <property type="entry name" value="Zn2-C6_fun-type_DNA-bd_sf"/>
</dbReference>
<dbReference type="PROSITE" id="PS00463">
    <property type="entry name" value="ZN2_CY6_FUNGAL_1"/>
    <property type="match status" value="1"/>
</dbReference>
<feature type="non-terminal residue" evidence="4">
    <location>
        <position position="153"/>
    </location>
</feature>
<dbReference type="GO" id="GO:0008270">
    <property type="term" value="F:zinc ion binding"/>
    <property type="evidence" value="ECO:0007669"/>
    <property type="project" value="InterPro"/>
</dbReference>
<dbReference type="Pfam" id="PF00172">
    <property type="entry name" value="Zn_clus"/>
    <property type="match status" value="1"/>
</dbReference>
<gene>
    <name evidence="4" type="ORF">Micbo1qcDRAFT_142160</name>
</gene>
<dbReference type="InParanoid" id="A0A136II43"/>
<feature type="region of interest" description="Disordered" evidence="2">
    <location>
        <begin position="1"/>
        <end position="47"/>
    </location>
</feature>
<dbReference type="Proteomes" id="UP000070501">
    <property type="component" value="Unassembled WGS sequence"/>
</dbReference>
<dbReference type="SMART" id="SM00066">
    <property type="entry name" value="GAL4"/>
    <property type="match status" value="1"/>
</dbReference>
<organism evidence="4 5">
    <name type="scientific">Microdochium bolleyi</name>
    <dbReference type="NCBI Taxonomy" id="196109"/>
    <lineage>
        <taxon>Eukaryota</taxon>
        <taxon>Fungi</taxon>
        <taxon>Dikarya</taxon>
        <taxon>Ascomycota</taxon>
        <taxon>Pezizomycotina</taxon>
        <taxon>Sordariomycetes</taxon>
        <taxon>Xylariomycetidae</taxon>
        <taxon>Xylariales</taxon>
        <taxon>Microdochiaceae</taxon>
        <taxon>Microdochium</taxon>
    </lineage>
</organism>
<feature type="domain" description="Zn(2)-C6 fungal-type" evidence="3">
    <location>
        <begin position="53"/>
        <end position="83"/>
    </location>
</feature>
<sequence>TPTAGKKHEAPKNSLPDSSNLDTEPGSATAKSSAAQENQPKRRRGLGVVTPNACTECRTKRAKCDGHRPCGRCRSQKDVECVYEVPVRQSKESLRTEIDALRREKRQSDSILSALHHPNLANEVIQRLRTGHKVEDIADWLNNYPSGKAPRPA</sequence>
<dbReference type="STRING" id="196109.A0A136II43"/>
<reference evidence="5" key="1">
    <citation type="submission" date="2016-02" db="EMBL/GenBank/DDBJ databases">
        <title>Draft genome sequence of Microdochium bolleyi, a fungal endophyte of beachgrass.</title>
        <authorList>
            <consortium name="DOE Joint Genome Institute"/>
            <person name="David A.S."/>
            <person name="May G."/>
            <person name="Haridas S."/>
            <person name="Lim J."/>
            <person name="Wang M."/>
            <person name="Labutti K."/>
            <person name="Lipzen A."/>
            <person name="Barry K."/>
            <person name="Grigoriev I.V."/>
        </authorList>
    </citation>
    <scope>NUCLEOTIDE SEQUENCE [LARGE SCALE GENOMIC DNA]</scope>
    <source>
        <strain evidence="5">J235TASD1</strain>
    </source>
</reference>
<dbReference type="OrthoDB" id="2123952at2759"/>
<dbReference type="CDD" id="cd00067">
    <property type="entry name" value="GAL4"/>
    <property type="match status" value="1"/>
</dbReference>
<feature type="non-terminal residue" evidence="4">
    <location>
        <position position="1"/>
    </location>
</feature>
<dbReference type="GO" id="GO:0000981">
    <property type="term" value="F:DNA-binding transcription factor activity, RNA polymerase II-specific"/>
    <property type="evidence" value="ECO:0007669"/>
    <property type="project" value="InterPro"/>
</dbReference>
<evidence type="ECO:0000259" key="3">
    <source>
        <dbReference type="PROSITE" id="PS50048"/>
    </source>
</evidence>
<dbReference type="SUPFAM" id="SSF57701">
    <property type="entry name" value="Zn2/Cys6 DNA-binding domain"/>
    <property type="match status" value="1"/>
</dbReference>
<dbReference type="EMBL" id="KQ964380">
    <property type="protein sequence ID" value="KXJ84621.1"/>
    <property type="molecule type" value="Genomic_DNA"/>
</dbReference>
<evidence type="ECO:0000313" key="4">
    <source>
        <dbReference type="EMBL" id="KXJ84621.1"/>
    </source>
</evidence>
<keyword evidence="1" id="KW-0539">Nucleus</keyword>